<keyword evidence="1" id="KW-0812">Transmembrane</keyword>
<feature type="transmembrane region" description="Helical" evidence="1">
    <location>
        <begin position="64"/>
        <end position="81"/>
    </location>
</feature>
<dbReference type="KEGG" id="acan:ACA1_032000"/>
<dbReference type="RefSeq" id="XP_004341252.1">
    <property type="nucleotide sequence ID" value="XM_004341204.1"/>
</dbReference>
<feature type="transmembrane region" description="Helical" evidence="1">
    <location>
        <begin position="34"/>
        <end position="58"/>
    </location>
</feature>
<dbReference type="GeneID" id="14919980"/>
<keyword evidence="1" id="KW-0472">Membrane</keyword>
<feature type="transmembrane region" description="Helical" evidence="1">
    <location>
        <begin position="351"/>
        <end position="378"/>
    </location>
</feature>
<evidence type="ECO:0000256" key="1">
    <source>
        <dbReference type="SAM" id="Phobius"/>
    </source>
</evidence>
<feature type="transmembrane region" description="Helical" evidence="1">
    <location>
        <begin position="258"/>
        <end position="277"/>
    </location>
</feature>
<feature type="transmembrane region" description="Helical" evidence="1">
    <location>
        <begin position="500"/>
        <end position="518"/>
    </location>
</feature>
<dbReference type="OMA" id="WDYDNHK"/>
<dbReference type="EMBL" id="KB007934">
    <property type="protein sequence ID" value="ELR19176.1"/>
    <property type="molecule type" value="Genomic_DNA"/>
</dbReference>
<sequence>MAYLEGLWMLGASFLGTLFLFITWFHPAFSLNEVFFFSIVFSILSSSWIGFIVQGFWYNEFNEQGIIISNAFFTVLVLLYAKSAYKKIKMSIENFRFITAASTNAAYMSGKGSNSPYAEMFREYVRNGNGLMFHIFALLCFIMFYTLFDHHSLSIGEDGASYSGGGCWGDIAFHLDIISSFLYGPNVHFKPWALSNPIYSGTTLQYTLLPDYHSAMLIKGGFSVRHAFFGPGVLMSWSICCLLYFYTFRFTEGSKAAGWLAVAFFCFSGGVGFFSWIHKHGMTWSGLVDNDFAQHWEYGELFWFQTITHVLVPQRPALFGYPGVLMIFILLWTATSAPLCHSLTLKEKKRIFIVAGIVAGMLPFFQAHSWMGVMAVLGVYGLSETFKWVNEPFYFLNWLRFGIIAVVWAFPQFVVFAQRGKEWGFAQFKPLWTDPSFSGTGNPIMFWFYSLGFFVFLSLGFFFILNGKQKQWYLGHLALFAFANLFLLQPWTKDNIKIINIYMFGASSVVGLGLVRLFNRDSSGVKGRRDKLSAPSPILTPHQRLEQSQSILAPFYDSPVVVKFNEFCANPFFQTATWATALKVVVILLVVSMCFTGVISVIREPNLHWRFQDNEDLATGQWIIDHTDPYAVFATSEGHIVPVSTNAGRQHVAGYPGWLYSHAYNGWYDRTLHVKEMWAGDQKAYERFKEYNVSYMLREWHMTVNEAFLSECCSEQYRSDSGRYAIYKVERTEKPQPPQVEQQ</sequence>
<keyword evidence="3" id="KW-1185">Reference proteome</keyword>
<proteinExistence type="predicted"/>
<feature type="transmembrane region" description="Helical" evidence="1">
    <location>
        <begin position="319"/>
        <end position="339"/>
    </location>
</feature>
<reference evidence="2 3" key="1">
    <citation type="journal article" date="2013" name="Genome Biol.">
        <title>Genome of Acanthamoeba castellanii highlights extensive lateral gene transfer and early evolution of tyrosine kinase signaling.</title>
        <authorList>
            <person name="Clarke M."/>
            <person name="Lohan A.J."/>
            <person name="Liu B."/>
            <person name="Lagkouvardos I."/>
            <person name="Roy S."/>
            <person name="Zafar N."/>
            <person name="Bertelli C."/>
            <person name="Schilde C."/>
            <person name="Kianianmomeni A."/>
            <person name="Burglin T.R."/>
            <person name="Frech C."/>
            <person name="Turcotte B."/>
            <person name="Kopec K.O."/>
            <person name="Synnott J.M."/>
            <person name="Choo C."/>
            <person name="Paponov I."/>
            <person name="Finkler A."/>
            <person name="Soon Heng Tan C."/>
            <person name="Hutchins A.P."/>
            <person name="Weinmeier T."/>
            <person name="Rattei T."/>
            <person name="Chu J.S."/>
            <person name="Gimenez G."/>
            <person name="Irimia M."/>
            <person name="Rigden D.J."/>
            <person name="Fitzpatrick D.A."/>
            <person name="Lorenzo-Morales J."/>
            <person name="Bateman A."/>
            <person name="Chiu C.H."/>
            <person name="Tang P."/>
            <person name="Hegemann P."/>
            <person name="Fromm H."/>
            <person name="Raoult D."/>
            <person name="Greub G."/>
            <person name="Miranda-Saavedra D."/>
            <person name="Chen N."/>
            <person name="Nash P."/>
            <person name="Ginger M.L."/>
            <person name="Horn M."/>
            <person name="Schaap P."/>
            <person name="Caler L."/>
            <person name="Loftus B."/>
        </authorList>
    </citation>
    <scope>NUCLEOTIDE SEQUENCE [LARGE SCALE GENOMIC DNA]</scope>
    <source>
        <strain evidence="2 3">Neff</strain>
    </source>
</reference>
<feature type="transmembrane region" description="Helical" evidence="1">
    <location>
        <begin position="446"/>
        <end position="465"/>
    </location>
</feature>
<dbReference type="AlphaFoldDB" id="L8H417"/>
<feature type="transmembrane region" description="Helical" evidence="1">
    <location>
        <begin position="226"/>
        <end position="246"/>
    </location>
</feature>
<feature type="transmembrane region" description="Helical" evidence="1">
    <location>
        <begin position="398"/>
        <end position="417"/>
    </location>
</feature>
<gene>
    <name evidence="2" type="ORF">ACA1_032000</name>
</gene>
<dbReference type="OrthoDB" id="10263533at2759"/>
<name>L8H417_ACACF</name>
<organism evidence="2 3">
    <name type="scientific">Acanthamoeba castellanii (strain ATCC 30010 / Neff)</name>
    <dbReference type="NCBI Taxonomy" id="1257118"/>
    <lineage>
        <taxon>Eukaryota</taxon>
        <taxon>Amoebozoa</taxon>
        <taxon>Discosea</taxon>
        <taxon>Longamoebia</taxon>
        <taxon>Centramoebida</taxon>
        <taxon>Acanthamoebidae</taxon>
        <taxon>Acanthamoeba</taxon>
    </lineage>
</organism>
<dbReference type="VEuPathDB" id="AmoebaDB:ACA1_032000"/>
<evidence type="ECO:0000313" key="2">
    <source>
        <dbReference type="EMBL" id="ELR19176.1"/>
    </source>
</evidence>
<feature type="transmembrane region" description="Helical" evidence="1">
    <location>
        <begin position="471"/>
        <end position="488"/>
    </location>
</feature>
<feature type="transmembrane region" description="Helical" evidence="1">
    <location>
        <begin position="130"/>
        <end position="148"/>
    </location>
</feature>
<evidence type="ECO:0000313" key="3">
    <source>
        <dbReference type="Proteomes" id="UP000011083"/>
    </source>
</evidence>
<protein>
    <submittedName>
        <fullName evidence="2">Uncharacterized protein</fullName>
    </submittedName>
</protein>
<feature type="transmembrane region" description="Helical" evidence="1">
    <location>
        <begin position="6"/>
        <end position="25"/>
    </location>
</feature>
<dbReference type="Proteomes" id="UP000011083">
    <property type="component" value="Unassembled WGS sequence"/>
</dbReference>
<keyword evidence="1" id="KW-1133">Transmembrane helix</keyword>
<accession>L8H417</accession>
<feature type="transmembrane region" description="Helical" evidence="1">
    <location>
        <begin position="581"/>
        <end position="602"/>
    </location>
</feature>